<gene>
    <name evidence="2" type="ordered locus">Hipma_0511</name>
</gene>
<dbReference type="Proteomes" id="UP000008139">
    <property type="component" value="Chromosome"/>
</dbReference>
<proteinExistence type="predicted"/>
<dbReference type="InParanoid" id="F2LUF6"/>
<accession>F2LUF6</accession>
<dbReference type="eggNOG" id="ENOG5030M4A">
    <property type="taxonomic scope" value="Bacteria"/>
</dbReference>
<reference evidence="3" key="2">
    <citation type="submission" date="2011-03" db="EMBL/GenBank/DDBJ databases">
        <title>The complete genome of Hippea maritima DSM 10411.</title>
        <authorList>
            <consortium name="US DOE Joint Genome Institute (JGI-PGF)"/>
            <person name="Lucas S."/>
            <person name="Copeland A."/>
            <person name="Lapidus A."/>
            <person name="Bruce D."/>
            <person name="Goodwin L."/>
            <person name="Pitluck S."/>
            <person name="Peters L."/>
            <person name="Kyrpides N."/>
            <person name="Mavromatis K."/>
            <person name="Pagani I."/>
            <person name="Ivanova N."/>
            <person name="Mikhailova N."/>
            <person name="Lu M."/>
            <person name="Detter J.C."/>
            <person name="Tapia R."/>
            <person name="Han C."/>
            <person name="Land M."/>
            <person name="Hauser L."/>
            <person name="Markowitz V."/>
            <person name="Cheng J.-F."/>
            <person name="Hugenholtz P."/>
            <person name="Woyke T."/>
            <person name="Wu D."/>
            <person name="Spring S."/>
            <person name="Schroeder M."/>
            <person name="Brambilla E."/>
            <person name="Klenk H.-P."/>
            <person name="Eisen J.A."/>
        </authorList>
    </citation>
    <scope>NUCLEOTIDE SEQUENCE [LARGE SCALE GENOMIC DNA]</scope>
    <source>
        <strain evidence="3">ATCC 700847 / DSM 10411 / MH2</strain>
    </source>
</reference>
<dbReference type="EMBL" id="CP002606">
    <property type="protein sequence ID" value="AEA33482.1"/>
    <property type="molecule type" value="Genomic_DNA"/>
</dbReference>
<dbReference type="OrthoDB" id="5518420at2"/>
<dbReference type="STRING" id="760142.Hipma_0511"/>
<keyword evidence="1" id="KW-1133">Transmembrane helix</keyword>
<keyword evidence="1" id="KW-0472">Membrane</keyword>
<dbReference type="SUPFAM" id="SSF58113">
    <property type="entry name" value="Apolipoprotein A-I"/>
    <property type="match status" value="1"/>
</dbReference>
<organism evidence="2 3">
    <name type="scientific">Hippea maritima (strain ATCC 700847 / DSM 10411 / MH2)</name>
    <dbReference type="NCBI Taxonomy" id="760142"/>
    <lineage>
        <taxon>Bacteria</taxon>
        <taxon>Pseudomonadati</taxon>
        <taxon>Campylobacterota</taxon>
        <taxon>Desulfurellia</taxon>
        <taxon>Desulfurellales</taxon>
        <taxon>Hippeaceae</taxon>
        <taxon>Hippea</taxon>
    </lineage>
</organism>
<dbReference type="Gene3D" id="1.10.287.700">
    <property type="entry name" value="Helix hairpin bin"/>
    <property type="match status" value="1"/>
</dbReference>
<dbReference type="AlphaFoldDB" id="F2LUF6"/>
<sequence length="174" mass="19572">MDLASVSLAVIALVYAGLALGGLIGIIVLIKLYSDMKKKVEEIKKQIEPYQSKADQMLYKAEVMMEIAQTLAEDVKVLVDKAKETGVDVMDKTRQTTTEVMDKAKETSFEVMDKTKETVDEVSELVVGTKKRVENHTNYIFNRVATIEEKLDDVYAFLVGIAKFTTKLVKKEDR</sequence>
<evidence type="ECO:0000313" key="3">
    <source>
        <dbReference type="Proteomes" id="UP000008139"/>
    </source>
</evidence>
<evidence type="ECO:0000256" key="1">
    <source>
        <dbReference type="SAM" id="Phobius"/>
    </source>
</evidence>
<reference evidence="2 3" key="1">
    <citation type="journal article" date="2011" name="Stand. Genomic Sci.">
        <title>Complete genome sequence of the thermophilic sulfur-reducer Hippea maritima type strain (MH(2)).</title>
        <authorList>
            <person name="Huntemann M."/>
            <person name="Lu M."/>
            <person name="Nolan M."/>
            <person name="Lapidus A."/>
            <person name="Lucas S."/>
            <person name="Hammon N."/>
            <person name="Deshpande S."/>
            <person name="Cheng J.F."/>
            <person name="Tapia R."/>
            <person name="Han C."/>
            <person name="Goodwin L."/>
            <person name="Pitluck S."/>
            <person name="Liolios K."/>
            <person name="Pagani I."/>
            <person name="Ivanova N."/>
            <person name="Ovchinikova G."/>
            <person name="Pati A."/>
            <person name="Chen A."/>
            <person name="Palaniappan K."/>
            <person name="Land M."/>
            <person name="Hauser L."/>
            <person name="Jeffries C.D."/>
            <person name="Detter J.C."/>
            <person name="Brambilla E.M."/>
            <person name="Rohde M."/>
            <person name="Spring S."/>
            <person name="Goker M."/>
            <person name="Woyke T."/>
            <person name="Bristow J."/>
            <person name="Eisen J.A."/>
            <person name="Markowitz V."/>
            <person name="Hugenholtz P."/>
            <person name="Kyrpides N.C."/>
            <person name="Klenk H.P."/>
            <person name="Mavromatis K."/>
        </authorList>
    </citation>
    <scope>NUCLEOTIDE SEQUENCE [LARGE SCALE GENOMIC DNA]</scope>
    <source>
        <strain evidence="3">ATCC 700847 / DSM 10411 / MH2</strain>
    </source>
</reference>
<protein>
    <recommendedName>
        <fullName evidence="4">DUF948 domain-containing protein</fullName>
    </recommendedName>
</protein>
<evidence type="ECO:0000313" key="2">
    <source>
        <dbReference type="EMBL" id="AEA33482.1"/>
    </source>
</evidence>
<dbReference type="RefSeq" id="WP_013681523.1">
    <property type="nucleotide sequence ID" value="NC_015318.1"/>
</dbReference>
<keyword evidence="1" id="KW-0812">Transmembrane</keyword>
<name>F2LUF6_HIPMA</name>
<feature type="transmembrane region" description="Helical" evidence="1">
    <location>
        <begin position="6"/>
        <end position="30"/>
    </location>
</feature>
<dbReference type="HOGENOM" id="CLU_1719361_0_0_7"/>
<evidence type="ECO:0008006" key="4">
    <source>
        <dbReference type="Google" id="ProtNLM"/>
    </source>
</evidence>
<keyword evidence="3" id="KW-1185">Reference proteome</keyword>
<dbReference type="KEGG" id="hmr:Hipma_0511"/>